<proteinExistence type="predicted"/>
<organism evidence="1 2">
    <name type="scientific">Trifolium subterraneum</name>
    <name type="common">Subterranean clover</name>
    <dbReference type="NCBI Taxonomy" id="3900"/>
    <lineage>
        <taxon>Eukaryota</taxon>
        <taxon>Viridiplantae</taxon>
        <taxon>Streptophyta</taxon>
        <taxon>Embryophyta</taxon>
        <taxon>Tracheophyta</taxon>
        <taxon>Spermatophyta</taxon>
        <taxon>Magnoliopsida</taxon>
        <taxon>eudicotyledons</taxon>
        <taxon>Gunneridae</taxon>
        <taxon>Pentapetalae</taxon>
        <taxon>rosids</taxon>
        <taxon>fabids</taxon>
        <taxon>Fabales</taxon>
        <taxon>Fabaceae</taxon>
        <taxon>Papilionoideae</taxon>
        <taxon>50 kb inversion clade</taxon>
        <taxon>NPAAA clade</taxon>
        <taxon>Hologalegina</taxon>
        <taxon>IRL clade</taxon>
        <taxon>Trifolieae</taxon>
        <taxon>Trifolium</taxon>
    </lineage>
</organism>
<dbReference type="AlphaFoldDB" id="A0A2Z6MYB3"/>
<accession>A0A2Z6MYB3</accession>
<dbReference type="OrthoDB" id="10417732at2759"/>
<reference evidence="2" key="1">
    <citation type="journal article" date="2017" name="Front. Plant Sci.">
        <title>Climate Clever Clovers: New Paradigm to Reduce the Environmental Footprint of Ruminants by Breeding Low Methanogenic Forages Utilizing Haplotype Variation.</title>
        <authorList>
            <person name="Kaur P."/>
            <person name="Appels R."/>
            <person name="Bayer P.E."/>
            <person name="Keeble-Gagnere G."/>
            <person name="Wang J."/>
            <person name="Hirakawa H."/>
            <person name="Shirasawa K."/>
            <person name="Vercoe P."/>
            <person name="Stefanova K."/>
            <person name="Durmic Z."/>
            <person name="Nichols P."/>
            <person name="Revell C."/>
            <person name="Isobe S.N."/>
            <person name="Edwards D."/>
            <person name="Erskine W."/>
        </authorList>
    </citation>
    <scope>NUCLEOTIDE SEQUENCE [LARGE SCALE GENOMIC DNA]</scope>
    <source>
        <strain evidence="2">cv. Daliak</strain>
    </source>
</reference>
<sequence>MVNFFNHHIWCRHPRPPCNPTLTFTLILLRCNLEPTTNPPNFVRFEGRRRANTTAAETQYDGGAMDEGGRSTTVVCWTTTGCKAECEVKKREVRDQAGSYRV</sequence>
<keyword evidence="2" id="KW-1185">Reference proteome</keyword>
<dbReference type="Proteomes" id="UP000242715">
    <property type="component" value="Unassembled WGS sequence"/>
</dbReference>
<evidence type="ECO:0000313" key="1">
    <source>
        <dbReference type="EMBL" id="GAU34873.1"/>
    </source>
</evidence>
<name>A0A2Z6MYB3_TRISU</name>
<protein>
    <submittedName>
        <fullName evidence="1">Uncharacterized protein</fullName>
    </submittedName>
</protein>
<evidence type="ECO:0000313" key="2">
    <source>
        <dbReference type="Proteomes" id="UP000242715"/>
    </source>
</evidence>
<gene>
    <name evidence="1" type="ORF">TSUD_19530</name>
</gene>
<dbReference type="EMBL" id="DF973569">
    <property type="protein sequence ID" value="GAU34873.1"/>
    <property type="molecule type" value="Genomic_DNA"/>
</dbReference>